<organism evidence="2 3">
    <name type="scientific">Xanthomonas chitinilytica</name>
    <dbReference type="NCBI Taxonomy" id="2989819"/>
    <lineage>
        <taxon>Bacteria</taxon>
        <taxon>Pseudomonadati</taxon>
        <taxon>Pseudomonadota</taxon>
        <taxon>Gammaproteobacteria</taxon>
        <taxon>Lysobacterales</taxon>
        <taxon>Lysobacteraceae</taxon>
        <taxon>Xanthomonas</taxon>
    </lineage>
</organism>
<accession>A0ABT3JSM5</accession>
<evidence type="ECO:0000313" key="2">
    <source>
        <dbReference type="EMBL" id="MCW4471494.1"/>
    </source>
</evidence>
<dbReference type="Proteomes" id="UP001209922">
    <property type="component" value="Unassembled WGS sequence"/>
</dbReference>
<evidence type="ECO:0000313" key="3">
    <source>
        <dbReference type="Proteomes" id="UP001209922"/>
    </source>
</evidence>
<sequence>MSLRPLLCRTLALALAAFATPCLAAAASPVPADEPRLLGGKPPIGDVYVLMASPTRGRGELETLVRTRLTPALADSGVAEQWWMNLSSPMQQWLVIEELSQRPLDCRAFAQTMADTLGTRTRPTGINAPEGWWIEDTDEYEVMDLVSSRLQFADQPRILRAHALFTQAPPQWQSWDQVALLIVGRDGMPALNVMEAAQRAFAGVKLPADVGLQLGIVRKRFEGQGLFVGFSEPGTCR</sequence>
<evidence type="ECO:0008006" key="4">
    <source>
        <dbReference type="Google" id="ProtNLM"/>
    </source>
</evidence>
<feature type="signal peptide" evidence="1">
    <location>
        <begin position="1"/>
        <end position="24"/>
    </location>
</feature>
<proteinExistence type="predicted"/>
<feature type="chain" id="PRO_5045330308" description="DUF2066 domain-containing protein" evidence="1">
    <location>
        <begin position="25"/>
        <end position="237"/>
    </location>
</feature>
<evidence type="ECO:0000256" key="1">
    <source>
        <dbReference type="SAM" id="SignalP"/>
    </source>
</evidence>
<keyword evidence="3" id="KW-1185">Reference proteome</keyword>
<gene>
    <name evidence="2" type="ORF">OK345_03115</name>
</gene>
<name>A0ABT3JSM5_9XANT</name>
<dbReference type="RefSeq" id="WP_265126444.1">
    <property type="nucleotide sequence ID" value="NZ_JAPCHY010000002.1"/>
</dbReference>
<protein>
    <recommendedName>
        <fullName evidence="4">DUF2066 domain-containing protein</fullName>
    </recommendedName>
</protein>
<dbReference type="EMBL" id="JAPCHY010000002">
    <property type="protein sequence ID" value="MCW4471494.1"/>
    <property type="molecule type" value="Genomic_DNA"/>
</dbReference>
<comment type="caution">
    <text evidence="2">The sequence shown here is derived from an EMBL/GenBank/DDBJ whole genome shotgun (WGS) entry which is preliminary data.</text>
</comment>
<reference evidence="2 3" key="1">
    <citation type="submission" date="2022-10" db="EMBL/GenBank/DDBJ databases">
        <title>Xanthomonas sp. H13-6.</title>
        <authorList>
            <person name="Liu X."/>
            <person name="Deng Z."/>
            <person name="Jiang Y."/>
            <person name="Yu T."/>
            <person name="Ai J."/>
        </authorList>
    </citation>
    <scope>NUCLEOTIDE SEQUENCE [LARGE SCALE GENOMIC DNA]</scope>
    <source>
        <strain evidence="2 3">H13-6</strain>
    </source>
</reference>
<keyword evidence="1" id="KW-0732">Signal</keyword>